<proteinExistence type="predicted"/>
<protein>
    <submittedName>
        <fullName evidence="1">Uncharacterized protein</fullName>
    </submittedName>
</protein>
<sequence>MVDITCLLNPDVILTAIAAIMSLVAGIKTRDANKALSAGKSLLDLMNPEKPLTPDQEKLLETTPEIEKTYTMDTATKNTVFKILAKAKPTIKWDDLVHQIENIERQKKLSYVVTTGWDYANENESAAVFIDYGLIRASGTMRDMHNLSLKYNAVEIFV</sequence>
<dbReference type="Proteomes" id="UP001141336">
    <property type="component" value="Unassembled WGS sequence"/>
</dbReference>
<keyword evidence="2" id="KW-1185">Reference proteome</keyword>
<accession>A0ABT4IMB9</accession>
<reference evidence="1" key="1">
    <citation type="submission" date="2022-12" db="EMBL/GenBank/DDBJ databases">
        <title>Isolation and characterisation of novel Methanocorpusculum spp. from native Australian herbivores indicates the genus is ancestrally host-associated.</title>
        <authorList>
            <person name="Volmer J.G."/>
            <person name="Soo R.M."/>
            <person name="Evans P.N."/>
            <person name="Hoedt E.C."/>
            <person name="Astorga Alsina A.L."/>
            <person name="Woodcroft B.J."/>
            <person name="Tyson G.W."/>
            <person name="Hugenholtz P."/>
            <person name="Morrison M."/>
        </authorList>
    </citation>
    <scope>NUCLEOTIDE SEQUENCE</scope>
    <source>
        <strain evidence="1">CW153</strain>
    </source>
</reference>
<dbReference type="RefSeq" id="WP_268922489.1">
    <property type="nucleotide sequence ID" value="NZ_JAPTGC010000003.1"/>
</dbReference>
<gene>
    <name evidence="1" type="ORF">O0S09_03195</name>
</gene>
<comment type="caution">
    <text evidence="1">The sequence shown here is derived from an EMBL/GenBank/DDBJ whole genome shotgun (WGS) entry which is preliminary data.</text>
</comment>
<dbReference type="EMBL" id="JAPTGC010000003">
    <property type="protein sequence ID" value="MCZ0862260.1"/>
    <property type="molecule type" value="Genomic_DNA"/>
</dbReference>
<organism evidence="1 2">
    <name type="scientific">Methanocorpusculum vombati</name>
    <dbReference type="NCBI Taxonomy" id="3002864"/>
    <lineage>
        <taxon>Archaea</taxon>
        <taxon>Methanobacteriati</taxon>
        <taxon>Methanobacteriota</taxon>
        <taxon>Stenosarchaea group</taxon>
        <taxon>Methanomicrobia</taxon>
        <taxon>Methanomicrobiales</taxon>
        <taxon>Methanocorpusculaceae</taxon>
        <taxon>Methanocorpusculum</taxon>
    </lineage>
</organism>
<name>A0ABT4IMB9_9EURY</name>
<evidence type="ECO:0000313" key="2">
    <source>
        <dbReference type="Proteomes" id="UP001141336"/>
    </source>
</evidence>
<evidence type="ECO:0000313" key="1">
    <source>
        <dbReference type="EMBL" id="MCZ0862260.1"/>
    </source>
</evidence>